<proteinExistence type="inferred from homology"/>
<keyword evidence="6" id="KW-1185">Reference proteome</keyword>
<feature type="domain" description="Reverse transcriptase" evidence="4">
    <location>
        <begin position="166"/>
        <end position="229"/>
    </location>
</feature>
<dbReference type="CDD" id="cd09275">
    <property type="entry name" value="RNase_HI_RT_DIRS1"/>
    <property type="match status" value="1"/>
</dbReference>
<dbReference type="Gene3D" id="3.30.70.270">
    <property type="match status" value="1"/>
</dbReference>
<sequence>TQTLLRTSYETPERGPCVPLRCSTVGTSVDPMVATSLPSLSRWLLRTIRLGYVTQFARHTPKFRDVHFTSVEAADAPVLSAEIATLLAKDAIQPAPPADMKAGFYSPYFIVPMKGGGLPFLDLRATIQDAHAEAHLQVCPNRTEGRTFMLQYFRATDHFLRFTFEGWACQHQVLPFGLSLSPCVSTEVTEAALVPLRDQGIRTLNYLDDWLILAQSQDQLCEHRDLVLASYETASTLAPRPSPEVGVAARHSPGQSDTGLPPNLHPVTGVPLEQVSRHAVAHTDASTTGWGATYNGQAVYTGISCLDLLAVHLALNLLKGCLQGKLVLVRMDNIATVVYINKQGGLRSCC</sequence>
<dbReference type="EC" id="3.1.26.4" evidence="2"/>
<evidence type="ECO:0000256" key="3">
    <source>
        <dbReference type="SAM" id="MobiDB-lite"/>
    </source>
</evidence>
<evidence type="ECO:0000256" key="2">
    <source>
        <dbReference type="ARBA" id="ARBA00012180"/>
    </source>
</evidence>
<evidence type="ECO:0000259" key="4">
    <source>
        <dbReference type="Pfam" id="PF00078"/>
    </source>
</evidence>
<dbReference type="InterPro" id="IPR043502">
    <property type="entry name" value="DNA/RNA_pol_sf"/>
</dbReference>
<feature type="region of interest" description="Disordered" evidence="3">
    <location>
        <begin position="239"/>
        <end position="262"/>
    </location>
</feature>
<dbReference type="InterPro" id="IPR052055">
    <property type="entry name" value="Hepadnavirus_pol/RT"/>
</dbReference>
<dbReference type="InterPro" id="IPR000477">
    <property type="entry name" value="RT_dom"/>
</dbReference>
<dbReference type="Pfam" id="PF00078">
    <property type="entry name" value="RVT_1"/>
    <property type="match status" value="1"/>
</dbReference>
<evidence type="ECO:0000256" key="1">
    <source>
        <dbReference type="ARBA" id="ARBA00010879"/>
    </source>
</evidence>
<dbReference type="PANTHER" id="PTHR33050:SF7">
    <property type="entry name" value="RIBONUCLEASE H"/>
    <property type="match status" value="1"/>
</dbReference>
<dbReference type="PANTHER" id="PTHR33050">
    <property type="entry name" value="REVERSE TRANSCRIPTASE DOMAIN-CONTAINING PROTEIN"/>
    <property type="match status" value="1"/>
</dbReference>
<dbReference type="AlphaFoldDB" id="A0ABD0QUR9"/>
<evidence type="ECO:0000313" key="6">
    <source>
        <dbReference type="Proteomes" id="UP001529510"/>
    </source>
</evidence>
<gene>
    <name evidence="5" type="ORF">M9458_017043</name>
</gene>
<organism evidence="5 6">
    <name type="scientific">Cirrhinus mrigala</name>
    <name type="common">Mrigala</name>
    <dbReference type="NCBI Taxonomy" id="683832"/>
    <lineage>
        <taxon>Eukaryota</taxon>
        <taxon>Metazoa</taxon>
        <taxon>Chordata</taxon>
        <taxon>Craniata</taxon>
        <taxon>Vertebrata</taxon>
        <taxon>Euteleostomi</taxon>
        <taxon>Actinopterygii</taxon>
        <taxon>Neopterygii</taxon>
        <taxon>Teleostei</taxon>
        <taxon>Ostariophysi</taxon>
        <taxon>Cypriniformes</taxon>
        <taxon>Cyprinidae</taxon>
        <taxon>Labeoninae</taxon>
        <taxon>Labeonini</taxon>
        <taxon>Cirrhinus</taxon>
    </lineage>
</organism>
<reference evidence="5 6" key="1">
    <citation type="submission" date="2024-05" db="EMBL/GenBank/DDBJ databases">
        <title>Genome sequencing and assembly of Indian major carp, Cirrhinus mrigala (Hamilton, 1822).</title>
        <authorList>
            <person name="Mohindra V."/>
            <person name="Chowdhury L.M."/>
            <person name="Lal K."/>
            <person name="Jena J.K."/>
        </authorList>
    </citation>
    <scope>NUCLEOTIDE SEQUENCE [LARGE SCALE GENOMIC DNA]</scope>
    <source>
        <strain evidence="5">CM1030</strain>
        <tissue evidence="5">Blood</tissue>
    </source>
</reference>
<evidence type="ECO:0000313" key="5">
    <source>
        <dbReference type="EMBL" id="KAL0189944.1"/>
    </source>
</evidence>
<dbReference type="GO" id="GO:0004523">
    <property type="term" value="F:RNA-DNA hybrid ribonuclease activity"/>
    <property type="evidence" value="ECO:0007669"/>
    <property type="project" value="UniProtKB-EC"/>
</dbReference>
<dbReference type="EMBL" id="JAMKFB020000007">
    <property type="protein sequence ID" value="KAL0189944.1"/>
    <property type="molecule type" value="Genomic_DNA"/>
</dbReference>
<name>A0ABD0QUR9_CIRMR</name>
<comment type="similarity">
    <text evidence="1">Belongs to the beta type-B retroviral polymerase family. HERV class-II K(HML-2) pol subfamily.</text>
</comment>
<feature type="non-terminal residue" evidence="5">
    <location>
        <position position="1"/>
    </location>
</feature>
<dbReference type="Proteomes" id="UP001529510">
    <property type="component" value="Unassembled WGS sequence"/>
</dbReference>
<comment type="caution">
    <text evidence="5">The sequence shown here is derived from an EMBL/GenBank/DDBJ whole genome shotgun (WGS) entry which is preliminary data.</text>
</comment>
<dbReference type="InterPro" id="IPR043128">
    <property type="entry name" value="Rev_trsase/Diguanyl_cyclase"/>
</dbReference>
<feature type="non-terminal residue" evidence="5">
    <location>
        <position position="350"/>
    </location>
</feature>
<accession>A0ABD0QUR9</accession>
<protein>
    <recommendedName>
        <fullName evidence="2">ribonuclease H</fullName>
        <ecNumber evidence="2">3.1.26.4</ecNumber>
    </recommendedName>
</protein>
<dbReference type="SUPFAM" id="SSF56672">
    <property type="entry name" value="DNA/RNA polymerases"/>
    <property type="match status" value="1"/>
</dbReference>